<dbReference type="PANTHER" id="PTHR14513:SF0">
    <property type="entry name" value="PROTECTION OF TELOMERES PROTEIN 1"/>
    <property type="match status" value="1"/>
</dbReference>
<dbReference type="InterPro" id="IPR028389">
    <property type="entry name" value="POT1"/>
</dbReference>
<name>A0ABN8SW80_9CNID</name>
<sequence>MAVSIGKGRYYKLFAGNSPPKRLLIEDINEPGLLSDEYVQGIVIKVFPVKNSERFGKLCKLVLKEDVEKAARHAPCATINVFLLGDVAKEGESVCEGDRMVLTEAFVECSPTNEHLFQLIVWREKSDVSVWVISKRGKVKANTVNGGDILHRSTENGGEFEKGAATENGNDSEEEEHAIYQSCEYDFTQQSVDDEQPERVGEKRKGKFQLGPRAVTPSHVKRSLSNVVVLRDKSTSTCTNASAELKISNVNASGNTANNALPSIAVEAGRQSMVMSQKAAPGGNGQSASLCLQSANGTPLSLSNVMVLHDKVNDAHVAKTLQHEESYTKSTSTCTNASAELNISNVNASGNTANNALPSIAVEAGRQAMVMSQKAAPGGNGQSASLCLQSANGTPLRDLPQLMAIDSERHSQSTVGESNVTASVEGANTAAKTAAFNIDGDALEATATSTERTAALNEDHTNLSLGRVVFLQNDVATTSSVKGLMPSDYTPAASLLMCSKDDVQRSPLRQVIDPKLRLPTTPNSEVGPSQPSPSRDRSPVKAFPVGVRKRSSRATADYTVPPGYTTLANLQPETTVNVYGVVKLFKPAWKCRGTDMCSVLMLMDPTAAESDGLECVSFQPSVSRLPDVHKVGDIVRLHRIKINQYQGRLQAKSSRGFAAVVFDRDADLPVTAEMARVSSSTFTLTQSDKDTVE</sequence>
<feature type="region of interest" description="Disordered" evidence="5">
    <location>
        <begin position="150"/>
        <end position="172"/>
    </location>
</feature>
<comment type="subcellular location">
    <subcellularLocation>
        <location evidence="1">Chromosome</location>
        <location evidence="1">Telomere</location>
    </subcellularLocation>
</comment>
<dbReference type="InterPro" id="IPR012340">
    <property type="entry name" value="NA-bd_OB-fold"/>
</dbReference>
<dbReference type="PANTHER" id="PTHR14513">
    <property type="entry name" value="PROTECTION OF TELOMERES 1"/>
    <property type="match status" value="1"/>
</dbReference>
<feature type="compositionally biased region" description="Basic and acidic residues" evidence="5">
    <location>
        <begin position="150"/>
        <end position="164"/>
    </location>
</feature>
<evidence type="ECO:0000259" key="6">
    <source>
        <dbReference type="SMART" id="SM00976"/>
    </source>
</evidence>
<dbReference type="Gene3D" id="2.40.50.140">
    <property type="entry name" value="Nucleic acid-binding proteins"/>
    <property type="match status" value="1"/>
</dbReference>
<proteinExistence type="predicted"/>
<keyword evidence="3" id="KW-0779">Telomere</keyword>
<keyword evidence="8" id="KW-1185">Reference proteome</keyword>
<accession>A0ABN8SW80</accession>
<keyword evidence="2" id="KW-0158">Chromosome</keyword>
<organism evidence="7 8">
    <name type="scientific">Porites evermanni</name>
    <dbReference type="NCBI Taxonomy" id="104178"/>
    <lineage>
        <taxon>Eukaryota</taxon>
        <taxon>Metazoa</taxon>
        <taxon>Cnidaria</taxon>
        <taxon>Anthozoa</taxon>
        <taxon>Hexacorallia</taxon>
        <taxon>Scleractinia</taxon>
        <taxon>Fungiina</taxon>
        <taxon>Poritidae</taxon>
        <taxon>Porites</taxon>
    </lineage>
</organism>
<keyword evidence="4" id="KW-0238">DNA-binding</keyword>
<dbReference type="InterPro" id="IPR011564">
    <property type="entry name" value="Telomer_end-bd_POT1/Cdc13"/>
</dbReference>
<protein>
    <recommendedName>
        <fullName evidence="6">Telomeric single stranded DNA binding POT1/Cdc13 domain-containing protein</fullName>
    </recommendedName>
</protein>
<evidence type="ECO:0000256" key="1">
    <source>
        <dbReference type="ARBA" id="ARBA00004574"/>
    </source>
</evidence>
<reference evidence="7 8" key="1">
    <citation type="submission" date="2022-05" db="EMBL/GenBank/DDBJ databases">
        <authorList>
            <consortium name="Genoscope - CEA"/>
            <person name="William W."/>
        </authorList>
    </citation>
    <scope>NUCLEOTIDE SEQUENCE [LARGE SCALE GENOMIC DNA]</scope>
</reference>
<dbReference type="Pfam" id="PF02765">
    <property type="entry name" value="POT1"/>
    <property type="match status" value="1"/>
</dbReference>
<evidence type="ECO:0000256" key="5">
    <source>
        <dbReference type="SAM" id="MobiDB-lite"/>
    </source>
</evidence>
<feature type="region of interest" description="Disordered" evidence="5">
    <location>
        <begin position="509"/>
        <end position="548"/>
    </location>
</feature>
<evidence type="ECO:0000256" key="4">
    <source>
        <dbReference type="ARBA" id="ARBA00023125"/>
    </source>
</evidence>
<dbReference type="EMBL" id="CALNXI010004007">
    <property type="protein sequence ID" value="CAH3194863.1"/>
    <property type="molecule type" value="Genomic_DNA"/>
</dbReference>
<feature type="domain" description="Telomeric single stranded DNA binding POT1/Cdc13" evidence="6">
    <location>
        <begin position="564"/>
        <end position="693"/>
    </location>
</feature>
<dbReference type="SMART" id="SM00976">
    <property type="entry name" value="Telo_bind"/>
    <property type="match status" value="1"/>
</dbReference>
<dbReference type="SUPFAM" id="SSF50249">
    <property type="entry name" value="Nucleic acid-binding proteins"/>
    <property type="match status" value="1"/>
</dbReference>
<dbReference type="CDD" id="cd04497">
    <property type="entry name" value="hPOT1_OB1_like"/>
    <property type="match status" value="1"/>
</dbReference>
<evidence type="ECO:0000313" key="8">
    <source>
        <dbReference type="Proteomes" id="UP001159427"/>
    </source>
</evidence>
<comment type="caution">
    <text evidence="7">The sequence shown here is derived from an EMBL/GenBank/DDBJ whole genome shotgun (WGS) entry which is preliminary data.</text>
</comment>
<evidence type="ECO:0000313" key="7">
    <source>
        <dbReference type="EMBL" id="CAH3194863.1"/>
    </source>
</evidence>
<gene>
    <name evidence="7" type="ORF">PEVE_00028871</name>
</gene>
<evidence type="ECO:0000256" key="2">
    <source>
        <dbReference type="ARBA" id="ARBA00022454"/>
    </source>
</evidence>
<evidence type="ECO:0000256" key="3">
    <source>
        <dbReference type="ARBA" id="ARBA00022895"/>
    </source>
</evidence>
<dbReference type="Proteomes" id="UP001159427">
    <property type="component" value="Unassembled WGS sequence"/>
</dbReference>